<evidence type="ECO:0000313" key="1">
    <source>
        <dbReference type="EMBL" id="KAI5671173.1"/>
    </source>
</evidence>
<dbReference type="EMBL" id="CM044703">
    <property type="protein sequence ID" value="KAI5671173.1"/>
    <property type="molecule type" value="Genomic_DNA"/>
</dbReference>
<reference evidence="2" key="1">
    <citation type="journal article" date="2023" name="Nat. Plants">
        <title>Single-cell RNA sequencing provides a high-resolution roadmap for understanding the multicellular compartmentation of specialized metabolism.</title>
        <authorList>
            <person name="Sun S."/>
            <person name="Shen X."/>
            <person name="Li Y."/>
            <person name="Li Y."/>
            <person name="Wang S."/>
            <person name="Li R."/>
            <person name="Zhang H."/>
            <person name="Shen G."/>
            <person name="Guo B."/>
            <person name="Wei J."/>
            <person name="Xu J."/>
            <person name="St-Pierre B."/>
            <person name="Chen S."/>
            <person name="Sun C."/>
        </authorList>
    </citation>
    <scope>NUCLEOTIDE SEQUENCE [LARGE SCALE GENOMIC DNA]</scope>
</reference>
<dbReference type="Proteomes" id="UP001060085">
    <property type="component" value="Linkage Group LG03"/>
</dbReference>
<comment type="caution">
    <text evidence="1">The sequence shown here is derived from an EMBL/GenBank/DDBJ whole genome shotgun (WGS) entry which is preliminary data.</text>
</comment>
<proteinExistence type="predicted"/>
<protein>
    <submittedName>
        <fullName evidence="1">Uncharacterized protein</fullName>
    </submittedName>
</protein>
<evidence type="ECO:0000313" key="2">
    <source>
        <dbReference type="Proteomes" id="UP001060085"/>
    </source>
</evidence>
<accession>A0ACC0BEY3</accession>
<sequence>MDSKTKDVVEHVRSHTTKFSYMHNPGQNEKASVSLYKEVKREYAHKRMEGEDSDFLKCLNAEYTRLKNETSSYVLEANAKAGLTKPLKYMENDPNGEDENDLDSHVKTELSFKKDDNIVSKKRKYTDAIQHETTSKGINANNHCGSPQQKMCSNFRVQILKILCKPYDKEEHERLMQEITKQKPQHKHRDLLFGGVKFYLSDKMGKPLLDHYLVLKRKIEGAVAANNDLK</sequence>
<gene>
    <name evidence="1" type="ORF">M9H77_11537</name>
</gene>
<keyword evidence="2" id="KW-1185">Reference proteome</keyword>
<organism evidence="1 2">
    <name type="scientific">Catharanthus roseus</name>
    <name type="common">Madagascar periwinkle</name>
    <name type="synonym">Vinca rosea</name>
    <dbReference type="NCBI Taxonomy" id="4058"/>
    <lineage>
        <taxon>Eukaryota</taxon>
        <taxon>Viridiplantae</taxon>
        <taxon>Streptophyta</taxon>
        <taxon>Embryophyta</taxon>
        <taxon>Tracheophyta</taxon>
        <taxon>Spermatophyta</taxon>
        <taxon>Magnoliopsida</taxon>
        <taxon>eudicotyledons</taxon>
        <taxon>Gunneridae</taxon>
        <taxon>Pentapetalae</taxon>
        <taxon>asterids</taxon>
        <taxon>lamiids</taxon>
        <taxon>Gentianales</taxon>
        <taxon>Apocynaceae</taxon>
        <taxon>Rauvolfioideae</taxon>
        <taxon>Vinceae</taxon>
        <taxon>Catharanthinae</taxon>
        <taxon>Catharanthus</taxon>
    </lineage>
</organism>
<name>A0ACC0BEY3_CATRO</name>